<dbReference type="RefSeq" id="WP_160499563.1">
    <property type="nucleotide sequence ID" value="NZ_WUBI01000003.1"/>
</dbReference>
<name>A0A7X3ILV0_9BACL</name>
<dbReference type="InterPro" id="IPR024775">
    <property type="entry name" value="DinB-like"/>
</dbReference>
<comment type="caution">
    <text evidence="2">The sequence shown here is derived from an EMBL/GenBank/DDBJ whole genome shotgun (WGS) entry which is preliminary data.</text>
</comment>
<dbReference type="EMBL" id="WUBI01000003">
    <property type="protein sequence ID" value="MWV45985.1"/>
    <property type="molecule type" value="Genomic_DNA"/>
</dbReference>
<dbReference type="Gene3D" id="1.20.120.450">
    <property type="entry name" value="dinb family like domain"/>
    <property type="match status" value="1"/>
</dbReference>
<gene>
    <name evidence="2" type="ORF">GRF59_20410</name>
</gene>
<feature type="domain" description="DinB-like" evidence="1">
    <location>
        <begin position="10"/>
        <end position="141"/>
    </location>
</feature>
<dbReference type="SUPFAM" id="SSF109854">
    <property type="entry name" value="DinB/YfiT-like putative metalloenzymes"/>
    <property type="match status" value="1"/>
</dbReference>
<dbReference type="AlphaFoldDB" id="A0A7X3ILV0"/>
<dbReference type="Proteomes" id="UP000460318">
    <property type="component" value="Unassembled WGS sequence"/>
</dbReference>
<protein>
    <submittedName>
        <fullName evidence="2">DUF664 domain-containing protein</fullName>
    </submittedName>
</protein>
<evidence type="ECO:0000313" key="2">
    <source>
        <dbReference type="EMBL" id="MWV45985.1"/>
    </source>
</evidence>
<dbReference type="InterPro" id="IPR034660">
    <property type="entry name" value="DinB/YfiT-like"/>
</dbReference>
<proteinExistence type="predicted"/>
<organism evidence="2 3">
    <name type="scientific">Paenibacillus dendrobii</name>
    <dbReference type="NCBI Taxonomy" id="2691084"/>
    <lineage>
        <taxon>Bacteria</taxon>
        <taxon>Bacillati</taxon>
        <taxon>Bacillota</taxon>
        <taxon>Bacilli</taxon>
        <taxon>Bacillales</taxon>
        <taxon>Paenibacillaceae</taxon>
        <taxon>Paenibacillus</taxon>
    </lineage>
</organism>
<evidence type="ECO:0000313" key="3">
    <source>
        <dbReference type="Proteomes" id="UP000460318"/>
    </source>
</evidence>
<accession>A0A7X3ILV0</accession>
<dbReference type="Pfam" id="PF12867">
    <property type="entry name" value="DinB_2"/>
    <property type="match status" value="1"/>
</dbReference>
<evidence type="ECO:0000259" key="1">
    <source>
        <dbReference type="Pfam" id="PF12867"/>
    </source>
</evidence>
<keyword evidence="3" id="KW-1185">Reference proteome</keyword>
<sequence>MSFEAVHPIWRTVRDRFYKLALGLREEELSHNLSGQGSSIGWMLRHNAEVEYMFAEWFFQTAQPEGVVYLTSDGTKEHPEYADHKELLRFLEESDRHLTMAMRSLSEESWDIPVSSPLGVSTPREALGRVLYHNGLHAGQIAQIRKFNA</sequence>
<reference evidence="2 3" key="1">
    <citation type="submission" date="2019-12" db="EMBL/GenBank/DDBJ databases">
        <title>Paenibacillus sp. nov., an endophytic bacterium isolated from the stem of Dendrobium.</title>
        <authorList>
            <person name="Zhao R."/>
        </authorList>
    </citation>
    <scope>NUCLEOTIDE SEQUENCE [LARGE SCALE GENOMIC DNA]</scope>
    <source>
        <strain evidence="2 3">HJL G12</strain>
    </source>
</reference>